<proteinExistence type="predicted"/>
<dbReference type="RefSeq" id="XP_013895437.1">
    <property type="nucleotide sequence ID" value="XM_014039983.1"/>
</dbReference>
<sequence>MASFLAAFSTSGCLTQLTSLDLAHDGDAGALLLSPLGRLAALTSLRFTGCADAASSRWLPPGLRKLHLAGHDHAWAGIGGASWLDCVGACTGLESLQLLWLEARDLGIKPHSFDELSVFYNTLKQLTRLTELTGSAKEESVLSESDDSEDDEAEARFFGFDCARLLAAAPRLRRLAFYVFQTGYFAQLRPAVQGSLNRLRSHAADLEELAVCVRGSTPSPLSFPRLHTLHASFDGRRSYSNMPMHAVFPALRVLTLGTVWGGYEGVVAWEAVASLTALTRLRVVAGFPEYGMELEGRLDALSACGALQHLRLDCVKGVSFAELLELSRAPQLQRMEVDACTFDKELTPDVLEVALKACAGRERAFQVIARASHAEQEMGLLRGDAFHPLLS</sequence>
<name>A0A0D2J9I0_9CHLO</name>
<gene>
    <name evidence="2" type="ORF">MNEG_11546</name>
</gene>
<evidence type="ECO:0000313" key="2">
    <source>
        <dbReference type="EMBL" id="KIY96417.1"/>
    </source>
</evidence>
<dbReference type="Gene3D" id="3.80.10.10">
    <property type="entry name" value="Ribonuclease Inhibitor"/>
    <property type="match status" value="1"/>
</dbReference>
<dbReference type="EMBL" id="KK103015">
    <property type="protein sequence ID" value="KIY96417.1"/>
    <property type="molecule type" value="Genomic_DNA"/>
</dbReference>
<protein>
    <submittedName>
        <fullName evidence="2">Uncharacterized protein</fullName>
    </submittedName>
</protein>
<keyword evidence="3" id="KW-1185">Reference proteome</keyword>
<dbReference type="Proteomes" id="UP000054498">
    <property type="component" value="Unassembled WGS sequence"/>
</dbReference>
<reference evidence="2 3" key="1">
    <citation type="journal article" date="2013" name="BMC Genomics">
        <title>Reconstruction of the lipid metabolism for the microalga Monoraphidium neglectum from its genome sequence reveals characteristics suitable for biofuel production.</title>
        <authorList>
            <person name="Bogen C."/>
            <person name="Al-Dilaimi A."/>
            <person name="Albersmeier A."/>
            <person name="Wichmann J."/>
            <person name="Grundmann M."/>
            <person name="Rupp O."/>
            <person name="Lauersen K.J."/>
            <person name="Blifernez-Klassen O."/>
            <person name="Kalinowski J."/>
            <person name="Goesmann A."/>
            <person name="Mussgnug J.H."/>
            <person name="Kruse O."/>
        </authorList>
    </citation>
    <scope>NUCLEOTIDE SEQUENCE [LARGE SCALE GENOMIC DNA]</scope>
    <source>
        <strain evidence="2 3">SAG 48.87</strain>
    </source>
</reference>
<organism evidence="2 3">
    <name type="scientific">Monoraphidium neglectum</name>
    <dbReference type="NCBI Taxonomy" id="145388"/>
    <lineage>
        <taxon>Eukaryota</taxon>
        <taxon>Viridiplantae</taxon>
        <taxon>Chlorophyta</taxon>
        <taxon>core chlorophytes</taxon>
        <taxon>Chlorophyceae</taxon>
        <taxon>CS clade</taxon>
        <taxon>Sphaeropleales</taxon>
        <taxon>Selenastraceae</taxon>
        <taxon>Monoraphidium</taxon>
    </lineage>
</organism>
<dbReference type="AlphaFoldDB" id="A0A0D2J9I0"/>
<accession>A0A0D2J9I0</accession>
<dbReference type="GeneID" id="25728819"/>
<dbReference type="SUPFAM" id="SSF52047">
    <property type="entry name" value="RNI-like"/>
    <property type="match status" value="1"/>
</dbReference>
<evidence type="ECO:0000313" key="3">
    <source>
        <dbReference type="Proteomes" id="UP000054498"/>
    </source>
</evidence>
<dbReference type="KEGG" id="mng:MNEG_11546"/>
<comment type="subcellular location">
    <subcellularLocation>
        <location evidence="1">Cytoplasm</location>
        <location evidence="1">Cytoskeleton</location>
        <location evidence="1">Cilium axoneme</location>
    </subcellularLocation>
</comment>
<evidence type="ECO:0000256" key="1">
    <source>
        <dbReference type="ARBA" id="ARBA00004430"/>
    </source>
</evidence>
<dbReference type="GO" id="GO:0005930">
    <property type="term" value="C:axoneme"/>
    <property type="evidence" value="ECO:0007669"/>
    <property type="project" value="UniProtKB-SubCell"/>
</dbReference>
<dbReference type="InterPro" id="IPR032675">
    <property type="entry name" value="LRR_dom_sf"/>
</dbReference>